<feature type="compositionally biased region" description="Basic residues" evidence="7">
    <location>
        <begin position="505"/>
        <end position="519"/>
    </location>
</feature>
<dbReference type="RefSeq" id="XP_047738335.1">
    <property type="nucleotide sequence ID" value="XM_047882379.1"/>
</dbReference>
<feature type="transmembrane region" description="Helical" evidence="8">
    <location>
        <begin position="7"/>
        <end position="25"/>
    </location>
</feature>
<dbReference type="KEGG" id="hazt:108667159"/>
<evidence type="ECO:0000256" key="8">
    <source>
        <dbReference type="SAM" id="Phobius"/>
    </source>
</evidence>
<accession>A0A8B7N6X4</accession>
<keyword evidence="3 8" id="KW-0812">Transmembrane</keyword>
<evidence type="ECO:0000256" key="1">
    <source>
        <dbReference type="ARBA" id="ARBA00004141"/>
    </source>
</evidence>
<evidence type="ECO:0000256" key="6">
    <source>
        <dbReference type="ARBA" id="ARBA00023136"/>
    </source>
</evidence>
<feature type="transmembrane region" description="Helical" evidence="8">
    <location>
        <begin position="120"/>
        <end position="139"/>
    </location>
</feature>
<keyword evidence="6 8" id="KW-0472">Membrane</keyword>
<evidence type="ECO:0000259" key="9">
    <source>
        <dbReference type="Pfam" id="PF01490"/>
    </source>
</evidence>
<proteinExistence type="predicted"/>
<dbReference type="GO" id="GO:0015179">
    <property type="term" value="F:L-amino acid transmembrane transporter activity"/>
    <property type="evidence" value="ECO:0007669"/>
    <property type="project" value="TreeGrafter"/>
</dbReference>
<feature type="transmembrane region" description="Helical" evidence="8">
    <location>
        <begin position="188"/>
        <end position="206"/>
    </location>
</feature>
<dbReference type="PANTHER" id="PTHR22950">
    <property type="entry name" value="AMINO ACID TRANSPORTER"/>
    <property type="match status" value="1"/>
</dbReference>
<dbReference type="PANTHER" id="PTHR22950:SF646">
    <property type="entry name" value="SODIUM-COUPLED NEUTRAL AMINO ACID TRANSPORTER 10-RELATED"/>
    <property type="match status" value="1"/>
</dbReference>
<dbReference type="GO" id="GO:0016020">
    <property type="term" value="C:membrane"/>
    <property type="evidence" value="ECO:0007669"/>
    <property type="project" value="UniProtKB-SubCell"/>
</dbReference>
<feature type="compositionally biased region" description="Low complexity" evidence="7">
    <location>
        <begin position="759"/>
        <end position="783"/>
    </location>
</feature>
<sequence length="862" mass="95203">MTGNCRYTINMANSIVGVSILSMPYCFKEVGLLLGVILLVFCSFITKKTCMYLIRAAIMSRRRSYEFLALSAWGGPGKLVVEIAMVLFLVGIGVSFHVVMGDLLPNIVASALQINISAGLRASLLLGIVLLVVLPLCLLRNIDSLASMSTCSICFYVALVAVIMGHALPRVLDGSWLEGAVWANWSNVFQVLPIMCLALACQSNVFEIYDSLPDANVSKMRDVVSGAMNLSATLYAFVGIFGCIAFGHSDKFGGNVILAFPATRLTEAIKLFFVASIAISFPLLLFPCRTSIYSLLYRRNLSLSQDLVGNYMPETRFKLITFVVLGATLCIGILLPNIEFVLGLLGSTLGALISLIFPALLFIRMHSKLSLDRLLAQGVLLLGVVVVVTGCYQHLAADSPPHQDLPSVRLPPFRPPPFPAAPLPSEADGELRRLEPVAPEPPVVDKQDPPGDNKQGGDFDEHISPVELKKEGGIDKQDPPVDLEERELRAGQAESKLQLPESRNRSKPFAKTSKKQASRFKKENEVAKKEEVEADKEREDDLKDKLHRDKENEIGKQSQEESKDNNVEKEDDLARQEKLLQEMAEQNKEHQRILAEEKVLLKQLQEQQQQLPVNVAAQQLVVSPQQLPLPADNLQQQLDVQLQPFFVQQQNVLSQQQPIVAQQQPIVAQQQPIVAQQQPIEAQQQPIVAQQQPIVAQQQPIVAQQQPVVDQQQQVVAQQQPPIVAQQQPVVAQQQPVVAQQQPMVAQQQPIVAQQQPVVDQQQPMIAQQPSSASPKSSPAVVKAGHDEERRRRRHAPVMPEAGVSAPLLDNSLLSLNAALMDRGALEGIGLQAHLASPRQLLWLNRRKKKRRPQDPDYPDEM</sequence>
<feature type="region of interest" description="Disordered" evidence="7">
    <location>
        <begin position="759"/>
        <end position="802"/>
    </location>
</feature>
<feature type="domain" description="Amino acid transporter transmembrane" evidence="9">
    <location>
        <begin position="7"/>
        <end position="391"/>
    </location>
</feature>
<dbReference type="Pfam" id="PF01490">
    <property type="entry name" value="Aa_trans"/>
    <property type="match status" value="1"/>
</dbReference>
<evidence type="ECO:0000256" key="4">
    <source>
        <dbReference type="ARBA" id="ARBA00022970"/>
    </source>
</evidence>
<evidence type="ECO:0000256" key="3">
    <source>
        <dbReference type="ARBA" id="ARBA00022692"/>
    </source>
</evidence>
<feature type="transmembrane region" description="Helical" evidence="8">
    <location>
        <begin position="268"/>
        <end position="296"/>
    </location>
</feature>
<feature type="region of interest" description="Disordered" evidence="7">
    <location>
        <begin position="401"/>
        <end position="588"/>
    </location>
</feature>
<keyword evidence="2" id="KW-0813">Transport</keyword>
<feature type="transmembrane region" description="Helical" evidence="8">
    <location>
        <begin position="79"/>
        <end position="100"/>
    </location>
</feature>
<keyword evidence="5 8" id="KW-1133">Transmembrane helix</keyword>
<feature type="transmembrane region" description="Helical" evidence="8">
    <location>
        <begin position="227"/>
        <end position="248"/>
    </location>
</feature>
<evidence type="ECO:0000313" key="12">
    <source>
        <dbReference type="RefSeq" id="XP_047738335.1"/>
    </source>
</evidence>
<dbReference type="InterPro" id="IPR013057">
    <property type="entry name" value="AA_transpt_TM"/>
</dbReference>
<feature type="compositionally biased region" description="Pro residues" evidence="7">
    <location>
        <begin position="412"/>
        <end position="422"/>
    </location>
</feature>
<dbReference type="Proteomes" id="UP000694843">
    <property type="component" value="Unplaced"/>
</dbReference>
<protein>
    <submittedName>
        <fullName evidence="11">Sodium-coupled neutral amino acid transporter 10 isoform X1</fullName>
    </submittedName>
    <submittedName>
        <fullName evidence="12">Sodium-coupled neutral amino acid transporter 10 isoform X2</fullName>
    </submittedName>
</protein>
<evidence type="ECO:0000313" key="10">
    <source>
        <dbReference type="Proteomes" id="UP000694843"/>
    </source>
</evidence>
<feature type="transmembrane region" description="Helical" evidence="8">
    <location>
        <begin position="146"/>
        <end position="168"/>
    </location>
</feature>
<keyword evidence="4" id="KW-0029">Amino-acid transport</keyword>
<feature type="transmembrane region" description="Helical" evidence="8">
    <location>
        <begin position="341"/>
        <end position="362"/>
    </location>
</feature>
<dbReference type="AlphaFoldDB" id="A0A8B7N6X4"/>
<evidence type="ECO:0000256" key="5">
    <source>
        <dbReference type="ARBA" id="ARBA00022989"/>
    </source>
</evidence>
<evidence type="ECO:0000256" key="7">
    <source>
        <dbReference type="SAM" id="MobiDB-lite"/>
    </source>
</evidence>
<evidence type="ECO:0000313" key="11">
    <source>
        <dbReference type="RefSeq" id="XP_018009637.1"/>
    </source>
</evidence>
<feature type="transmembrane region" description="Helical" evidence="8">
    <location>
        <begin position="317"/>
        <end position="335"/>
    </location>
</feature>
<dbReference type="OMA" id="QDDSAQM"/>
<reference evidence="11 12" key="1">
    <citation type="submission" date="2025-04" db="UniProtKB">
        <authorList>
            <consortium name="RefSeq"/>
        </authorList>
    </citation>
    <scope>IDENTIFICATION</scope>
    <source>
        <tissue evidence="11 12">Whole organism</tissue>
    </source>
</reference>
<gene>
    <name evidence="11 12" type="primary">LOC108667159</name>
</gene>
<feature type="compositionally biased region" description="Basic and acidic residues" evidence="7">
    <location>
        <begin position="520"/>
        <end position="588"/>
    </location>
</feature>
<keyword evidence="10" id="KW-1185">Reference proteome</keyword>
<evidence type="ECO:0000256" key="2">
    <source>
        <dbReference type="ARBA" id="ARBA00022448"/>
    </source>
</evidence>
<feature type="compositionally biased region" description="Basic and acidic residues" evidence="7">
    <location>
        <begin position="443"/>
        <end position="479"/>
    </location>
</feature>
<dbReference type="GeneID" id="108667159"/>
<dbReference type="RefSeq" id="XP_018009637.1">
    <property type="nucleotide sequence ID" value="XM_018154148.2"/>
</dbReference>
<feature type="transmembrane region" description="Helical" evidence="8">
    <location>
        <begin position="374"/>
        <end position="395"/>
    </location>
</feature>
<feature type="transmembrane region" description="Helical" evidence="8">
    <location>
        <begin position="31"/>
        <end position="58"/>
    </location>
</feature>
<name>A0A8B7N6X4_HYAAZ</name>
<organism evidence="10 11">
    <name type="scientific">Hyalella azteca</name>
    <name type="common">Amphipod</name>
    <dbReference type="NCBI Taxonomy" id="294128"/>
    <lineage>
        <taxon>Eukaryota</taxon>
        <taxon>Metazoa</taxon>
        <taxon>Ecdysozoa</taxon>
        <taxon>Arthropoda</taxon>
        <taxon>Crustacea</taxon>
        <taxon>Multicrustacea</taxon>
        <taxon>Malacostraca</taxon>
        <taxon>Eumalacostraca</taxon>
        <taxon>Peracarida</taxon>
        <taxon>Amphipoda</taxon>
        <taxon>Senticaudata</taxon>
        <taxon>Talitrida</taxon>
        <taxon>Talitroidea</taxon>
        <taxon>Hyalellidae</taxon>
        <taxon>Hyalella</taxon>
    </lineage>
</organism>
<comment type="subcellular location">
    <subcellularLocation>
        <location evidence="1">Membrane</location>
        <topology evidence="1">Multi-pass membrane protein</topology>
    </subcellularLocation>
</comment>
<dbReference type="OrthoDB" id="513400at2759"/>